<feature type="transmembrane region" description="Helical" evidence="5">
    <location>
        <begin position="66"/>
        <end position="92"/>
    </location>
</feature>
<dbReference type="RefSeq" id="WP_271186016.1">
    <property type="nucleotide sequence ID" value="NZ_BSFE01000002.1"/>
</dbReference>
<dbReference type="InterPro" id="IPR035952">
    <property type="entry name" value="Rhomboid-like_sf"/>
</dbReference>
<keyword evidence="3 5" id="KW-1133">Transmembrane helix</keyword>
<organism evidence="7 8">
    <name type="scientific">Maricaulis virginensis</name>
    <dbReference type="NCBI Taxonomy" id="144022"/>
    <lineage>
        <taxon>Bacteria</taxon>
        <taxon>Pseudomonadati</taxon>
        <taxon>Pseudomonadota</taxon>
        <taxon>Alphaproteobacteria</taxon>
        <taxon>Maricaulales</taxon>
        <taxon>Maricaulaceae</taxon>
        <taxon>Maricaulis</taxon>
    </lineage>
</organism>
<feature type="transmembrane region" description="Helical" evidence="5">
    <location>
        <begin position="136"/>
        <end position="157"/>
    </location>
</feature>
<feature type="transmembrane region" description="Helical" evidence="5">
    <location>
        <begin position="104"/>
        <end position="124"/>
    </location>
</feature>
<dbReference type="SUPFAM" id="SSF144091">
    <property type="entry name" value="Rhomboid-like"/>
    <property type="match status" value="1"/>
</dbReference>
<evidence type="ECO:0000256" key="4">
    <source>
        <dbReference type="ARBA" id="ARBA00023136"/>
    </source>
</evidence>
<dbReference type="GO" id="GO:0016020">
    <property type="term" value="C:membrane"/>
    <property type="evidence" value="ECO:0007669"/>
    <property type="project" value="UniProtKB-SubCell"/>
</dbReference>
<keyword evidence="2 5" id="KW-0812">Transmembrane</keyword>
<dbReference type="Proteomes" id="UP001143486">
    <property type="component" value="Unassembled WGS sequence"/>
</dbReference>
<feature type="domain" description="Peptidase S54 rhomboid" evidence="6">
    <location>
        <begin position="69"/>
        <end position="205"/>
    </location>
</feature>
<comment type="caution">
    <text evidence="7">The sequence shown here is derived from an EMBL/GenBank/DDBJ whole genome shotgun (WGS) entry which is preliminary data.</text>
</comment>
<feature type="transmembrane region" description="Helical" evidence="5">
    <location>
        <begin position="187"/>
        <end position="208"/>
    </location>
</feature>
<evidence type="ECO:0000256" key="2">
    <source>
        <dbReference type="ARBA" id="ARBA00022692"/>
    </source>
</evidence>
<evidence type="ECO:0000259" key="6">
    <source>
        <dbReference type="Pfam" id="PF01694"/>
    </source>
</evidence>
<name>A0A9W6IL93_9PROT</name>
<proteinExistence type="predicted"/>
<feature type="transmembrane region" description="Helical" evidence="5">
    <location>
        <begin position="164"/>
        <end position="181"/>
    </location>
</feature>
<gene>
    <name evidence="7" type="ORF">GCM10017621_11450</name>
</gene>
<keyword evidence="8" id="KW-1185">Reference proteome</keyword>
<evidence type="ECO:0000256" key="3">
    <source>
        <dbReference type="ARBA" id="ARBA00022989"/>
    </source>
</evidence>
<protein>
    <recommendedName>
        <fullName evidence="6">Peptidase S54 rhomboid domain-containing protein</fullName>
    </recommendedName>
</protein>
<dbReference type="Gene3D" id="1.20.1540.10">
    <property type="entry name" value="Rhomboid-like"/>
    <property type="match status" value="1"/>
</dbReference>
<reference evidence="7" key="1">
    <citation type="journal article" date="2014" name="Int. J. Syst. Evol. Microbiol.">
        <title>Complete genome sequence of Corynebacterium casei LMG S-19264T (=DSM 44701T), isolated from a smear-ripened cheese.</title>
        <authorList>
            <consortium name="US DOE Joint Genome Institute (JGI-PGF)"/>
            <person name="Walter F."/>
            <person name="Albersmeier A."/>
            <person name="Kalinowski J."/>
            <person name="Ruckert C."/>
        </authorList>
    </citation>
    <scope>NUCLEOTIDE SEQUENCE</scope>
    <source>
        <strain evidence="7">VKM B-1513</strain>
    </source>
</reference>
<feature type="transmembrane region" description="Helical" evidence="5">
    <location>
        <begin position="14"/>
        <end position="35"/>
    </location>
</feature>
<evidence type="ECO:0000313" key="8">
    <source>
        <dbReference type="Proteomes" id="UP001143486"/>
    </source>
</evidence>
<accession>A0A9W6IL93</accession>
<evidence type="ECO:0000313" key="7">
    <source>
        <dbReference type="EMBL" id="GLK51637.1"/>
    </source>
</evidence>
<reference evidence="7" key="2">
    <citation type="submission" date="2023-01" db="EMBL/GenBank/DDBJ databases">
        <authorList>
            <person name="Sun Q."/>
            <person name="Evtushenko L."/>
        </authorList>
    </citation>
    <scope>NUCLEOTIDE SEQUENCE</scope>
    <source>
        <strain evidence="7">VKM B-1513</strain>
    </source>
</reference>
<dbReference type="Pfam" id="PF01694">
    <property type="entry name" value="Rhomboid"/>
    <property type="match status" value="1"/>
</dbReference>
<dbReference type="InterPro" id="IPR022764">
    <property type="entry name" value="Peptidase_S54_rhomboid_dom"/>
</dbReference>
<evidence type="ECO:0000256" key="1">
    <source>
        <dbReference type="ARBA" id="ARBA00004141"/>
    </source>
</evidence>
<sequence length="213" mass="21834">MPHRDAPRAPVFNAMPPAVLLLAGLILGAALLGYLSPELDRWIFATCVLIVAAPDTPLPAQPLGHAAPYLLHVFIHFGLLHLAMNMAVLIGAGRAVGLAFGTGLKAFAGFMILFFACSAAGAGLEYALHSGPPLQLGGASTGVSGLIAAAGWVMGGWRGMLRLALPWIGLNLVIAVTGLAFPIPVSWAGHIGGTLAGAILTPVLIALFGRRAL</sequence>
<comment type="subcellular location">
    <subcellularLocation>
        <location evidence="1">Membrane</location>
        <topology evidence="1">Multi-pass membrane protein</topology>
    </subcellularLocation>
</comment>
<dbReference type="GO" id="GO:0004252">
    <property type="term" value="F:serine-type endopeptidase activity"/>
    <property type="evidence" value="ECO:0007669"/>
    <property type="project" value="InterPro"/>
</dbReference>
<dbReference type="EMBL" id="BSFE01000002">
    <property type="protein sequence ID" value="GLK51637.1"/>
    <property type="molecule type" value="Genomic_DNA"/>
</dbReference>
<dbReference type="AlphaFoldDB" id="A0A9W6IL93"/>
<evidence type="ECO:0000256" key="5">
    <source>
        <dbReference type="SAM" id="Phobius"/>
    </source>
</evidence>
<keyword evidence="4 5" id="KW-0472">Membrane</keyword>